<dbReference type="AlphaFoldDB" id="A0A938Y6N8"/>
<evidence type="ECO:0000313" key="1">
    <source>
        <dbReference type="EMBL" id="MBM9458850.1"/>
    </source>
</evidence>
<proteinExistence type="predicted"/>
<sequence length="556" mass="59699">MTDPEITYRRLLTGNPSALAGAVEVLVTVASRLDTVRTDIDTAAGVPVWVGGAANAYTARVGTLTYAVSVNRATLAHLHGTVAAAEQAYRTMESYADEVITAWRRRESSLPPTVLEIFARVVNGALLGAGRNYDAQLAALRAALRGEEVDTEDLDEHTREWIERGEARTDDWREEAGSGLGPLIPNIAANGDPRGLIPQGLGYDPATRSLLQALYKDGQPSVLAVVDEVTGTELTEVELGTYAQGETRPGHVGGVTVDGDSVYVTDGGRVYEYSLRDIRSSAPGRTVEQVRPPTEVAASSYAAFHDGTLYVGSHDRNVLYAYEKDARGEWRPVRDAYGDPVEIKTPNDAQGVLVRDGELVFSTSYGRHNESALVVQDRVTGERSEAYPFPNMSQGLVEVDGQIYVTYESGAEKFDSTGTGAAGWFWLVPDDDDLWATRNFTITPLAELGLDAEVEVQPATLRSASGELEGAAFVLAKQHSALAEVDVAAADLGAFPSASPLSTDLTDLLTRCARSLKLGARAVTDLAEGLWNSGGDYDRTDTVVQAAFGQLRTLTR</sequence>
<dbReference type="EMBL" id="JAERTX010000003">
    <property type="protein sequence ID" value="MBM9458850.1"/>
    <property type="molecule type" value="Genomic_DNA"/>
</dbReference>
<keyword evidence="2" id="KW-1185">Reference proteome</keyword>
<dbReference type="Gene3D" id="2.40.128.630">
    <property type="match status" value="1"/>
</dbReference>
<comment type="caution">
    <text evidence="1">The sequence shown here is derived from an EMBL/GenBank/DDBJ whole genome shotgun (WGS) entry which is preliminary data.</text>
</comment>
<accession>A0A938Y6N8</accession>
<evidence type="ECO:0000313" key="2">
    <source>
        <dbReference type="Proteomes" id="UP000663791"/>
    </source>
</evidence>
<dbReference type="Proteomes" id="UP000663791">
    <property type="component" value="Unassembled WGS sequence"/>
</dbReference>
<dbReference type="SUPFAM" id="SSF63825">
    <property type="entry name" value="YWTD domain"/>
    <property type="match status" value="1"/>
</dbReference>
<reference evidence="1" key="1">
    <citation type="submission" date="2021-01" db="EMBL/GenBank/DDBJ databases">
        <title>Novel species in genus Nocardioides.</title>
        <authorList>
            <person name="Zhang G."/>
        </authorList>
    </citation>
    <scope>NUCLEOTIDE SEQUENCE</scope>
    <source>
        <strain evidence="1">Zg-536</strain>
    </source>
</reference>
<gene>
    <name evidence="1" type="ORF">JK386_02975</name>
</gene>
<dbReference type="RefSeq" id="WP_205290164.1">
    <property type="nucleotide sequence ID" value="NZ_CP074406.1"/>
</dbReference>
<organism evidence="1 2">
    <name type="scientific">Nocardioides faecalis</name>
    <dbReference type="NCBI Taxonomy" id="2803858"/>
    <lineage>
        <taxon>Bacteria</taxon>
        <taxon>Bacillati</taxon>
        <taxon>Actinomycetota</taxon>
        <taxon>Actinomycetes</taxon>
        <taxon>Propionibacteriales</taxon>
        <taxon>Nocardioidaceae</taxon>
        <taxon>Nocardioides</taxon>
    </lineage>
</organism>
<protein>
    <submittedName>
        <fullName evidence="1">Uncharacterized protein</fullName>
    </submittedName>
</protein>
<name>A0A938Y6N8_9ACTN</name>